<protein>
    <submittedName>
        <fullName evidence="9">Uncharacterized protein</fullName>
    </submittedName>
</protein>
<dbReference type="Proteomes" id="UP001600064">
    <property type="component" value="Unassembled WGS sequence"/>
</dbReference>
<feature type="transmembrane region" description="Helical" evidence="8">
    <location>
        <begin position="172"/>
        <end position="188"/>
    </location>
</feature>
<evidence type="ECO:0000256" key="4">
    <source>
        <dbReference type="ARBA" id="ARBA00022723"/>
    </source>
</evidence>
<name>A0ABR4DIL0_9PEZI</name>
<dbReference type="CDD" id="cd03499">
    <property type="entry name" value="SQR_TypeC_SdhC"/>
    <property type="match status" value="1"/>
</dbReference>
<accession>A0ABR4DIL0</accession>
<comment type="caution">
    <text evidence="9">The sequence shown here is derived from an EMBL/GenBank/DDBJ whole genome shotgun (WGS) entry which is preliminary data.</text>
</comment>
<keyword evidence="5 8" id="KW-1133">Transmembrane helix</keyword>
<evidence type="ECO:0000256" key="5">
    <source>
        <dbReference type="ARBA" id="ARBA00022989"/>
    </source>
</evidence>
<sequence>MIAQRAGTTALRRLAGHPNAFFTANVAKFGVAKPLSTSQARPGVQTEKISNSEAASLLAAQRLRRPVSPHLAIYDKGQTWFGNSILTRFTGGVLSGSLYAFAAAYLAAPYLGWHLESASLVAAFGALPVAAKVGLKTLAAWPFAFHVVSGTRYLIYDLGIGFARKTVIKTEWYILGTSIVGALGLVLFL</sequence>
<dbReference type="Gene3D" id="1.20.1300.10">
    <property type="entry name" value="Fumarate reductase/succinate dehydrogenase, transmembrane subunit"/>
    <property type="match status" value="1"/>
</dbReference>
<gene>
    <name evidence="9" type="ORF">VTJ83DRAFT_1860</name>
</gene>
<keyword evidence="10" id="KW-1185">Reference proteome</keyword>
<dbReference type="PANTHER" id="PTHR10978">
    <property type="entry name" value="SUCCINATE DEHYDROGENASE CYTOCHROME B560 SUBUNIT"/>
    <property type="match status" value="1"/>
</dbReference>
<dbReference type="GeneID" id="98122710"/>
<organism evidence="9 10">
    <name type="scientific">Remersonia thermophila</name>
    <dbReference type="NCBI Taxonomy" id="72144"/>
    <lineage>
        <taxon>Eukaryota</taxon>
        <taxon>Fungi</taxon>
        <taxon>Dikarya</taxon>
        <taxon>Ascomycota</taxon>
        <taxon>Pezizomycotina</taxon>
        <taxon>Sordariomycetes</taxon>
        <taxon>Sordariomycetidae</taxon>
        <taxon>Sordariales</taxon>
        <taxon>Sordariales incertae sedis</taxon>
        <taxon>Remersonia</taxon>
    </lineage>
</organism>
<keyword evidence="6" id="KW-0408">Iron</keyword>
<keyword evidence="4" id="KW-0479">Metal-binding</keyword>
<comment type="subcellular location">
    <subcellularLocation>
        <location evidence="1">Membrane</location>
    </subcellularLocation>
</comment>
<dbReference type="Pfam" id="PF01127">
    <property type="entry name" value="Sdh_cyt"/>
    <property type="match status" value="1"/>
</dbReference>
<reference evidence="9 10" key="1">
    <citation type="journal article" date="2024" name="Commun. Biol.">
        <title>Comparative genomic analysis of thermophilic fungi reveals convergent evolutionary adaptations and gene losses.</title>
        <authorList>
            <person name="Steindorff A.S."/>
            <person name="Aguilar-Pontes M.V."/>
            <person name="Robinson A.J."/>
            <person name="Andreopoulos B."/>
            <person name="LaButti K."/>
            <person name="Kuo A."/>
            <person name="Mondo S."/>
            <person name="Riley R."/>
            <person name="Otillar R."/>
            <person name="Haridas S."/>
            <person name="Lipzen A."/>
            <person name="Grimwood J."/>
            <person name="Schmutz J."/>
            <person name="Clum A."/>
            <person name="Reid I.D."/>
            <person name="Moisan M.C."/>
            <person name="Butler G."/>
            <person name="Nguyen T.T.M."/>
            <person name="Dewar K."/>
            <person name="Conant G."/>
            <person name="Drula E."/>
            <person name="Henrissat B."/>
            <person name="Hansel C."/>
            <person name="Singer S."/>
            <person name="Hutchinson M.I."/>
            <person name="de Vries R.P."/>
            <person name="Natvig D.O."/>
            <person name="Powell A.J."/>
            <person name="Tsang A."/>
            <person name="Grigoriev I.V."/>
        </authorList>
    </citation>
    <scope>NUCLEOTIDE SEQUENCE [LARGE SCALE GENOMIC DNA]</scope>
    <source>
        <strain evidence="9 10">ATCC 22073</strain>
    </source>
</reference>
<evidence type="ECO:0000256" key="7">
    <source>
        <dbReference type="ARBA" id="ARBA00023136"/>
    </source>
</evidence>
<evidence type="ECO:0000256" key="1">
    <source>
        <dbReference type="ARBA" id="ARBA00004370"/>
    </source>
</evidence>
<dbReference type="InterPro" id="IPR014314">
    <property type="entry name" value="Succ_DH_cytb556"/>
</dbReference>
<keyword evidence="2" id="KW-0349">Heme</keyword>
<evidence type="ECO:0000256" key="8">
    <source>
        <dbReference type="SAM" id="Phobius"/>
    </source>
</evidence>
<evidence type="ECO:0000313" key="10">
    <source>
        <dbReference type="Proteomes" id="UP001600064"/>
    </source>
</evidence>
<proteinExistence type="predicted"/>
<dbReference type="EMBL" id="JAZGUE010000002">
    <property type="protein sequence ID" value="KAL2269676.1"/>
    <property type="molecule type" value="Genomic_DNA"/>
</dbReference>
<feature type="transmembrane region" description="Helical" evidence="8">
    <location>
        <begin position="85"/>
        <end position="107"/>
    </location>
</feature>
<dbReference type="PANTHER" id="PTHR10978:SF5">
    <property type="entry name" value="SUCCINATE DEHYDROGENASE CYTOCHROME B560 SUBUNIT, MITOCHONDRIAL"/>
    <property type="match status" value="1"/>
</dbReference>
<dbReference type="SUPFAM" id="SSF81343">
    <property type="entry name" value="Fumarate reductase respiratory complex transmembrane subunits"/>
    <property type="match status" value="1"/>
</dbReference>
<evidence type="ECO:0000256" key="3">
    <source>
        <dbReference type="ARBA" id="ARBA00022692"/>
    </source>
</evidence>
<keyword evidence="7 8" id="KW-0472">Membrane</keyword>
<dbReference type="InterPro" id="IPR034804">
    <property type="entry name" value="SQR/QFR_C/D"/>
</dbReference>
<evidence type="ECO:0000256" key="6">
    <source>
        <dbReference type="ARBA" id="ARBA00023004"/>
    </source>
</evidence>
<evidence type="ECO:0000256" key="2">
    <source>
        <dbReference type="ARBA" id="ARBA00022617"/>
    </source>
</evidence>
<dbReference type="InterPro" id="IPR000701">
    <property type="entry name" value="SuccDH_FuR_B_TM-su"/>
</dbReference>
<keyword evidence="3 8" id="KW-0812">Transmembrane</keyword>
<dbReference type="RefSeq" id="XP_070868400.1">
    <property type="nucleotide sequence ID" value="XM_071008066.1"/>
</dbReference>
<evidence type="ECO:0000313" key="9">
    <source>
        <dbReference type="EMBL" id="KAL2269676.1"/>
    </source>
</evidence>